<dbReference type="InterPro" id="IPR011545">
    <property type="entry name" value="DEAD/DEAH_box_helicase_dom"/>
</dbReference>
<keyword evidence="4 10" id="KW-0378">Hydrolase</keyword>
<dbReference type="Proteomes" id="UP000076722">
    <property type="component" value="Unassembled WGS sequence"/>
</dbReference>
<keyword evidence="5 10" id="KW-0347">Helicase</keyword>
<dbReference type="FunFam" id="3.40.50.300:FF:001544">
    <property type="entry name" value="ATP-dependent DNA helicase"/>
    <property type="match status" value="1"/>
</dbReference>
<evidence type="ECO:0000313" key="13">
    <source>
        <dbReference type="EMBL" id="KZS97299.1"/>
    </source>
</evidence>
<dbReference type="SUPFAM" id="SSF52540">
    <property type="entry name" value="P-loop containing nucleoside triphosphate hydrolases"/>
    <property type="match status" value="1"/>
</dbReference>
<name>A0A164YWC5_9AGAM</name>
<comment type="catalytic activity">
    <reaction evidence="10">
        <text>ATP + H2O = ADP + phosphate + H(+)</text>
        <dbReference type="Rhea" id="RHEA:13065"/>
        <dbReference type="ChEBI" id="CHEBI:15377"/>
        <dbReference type="ChEBI" id="CHEBI:15378"/>
        <dbReference type="ChEBI" id="CHEBI:30616"/>
        <dbReference type="ChEBI" id="CHEBI:43474"/>
        <dbReference type="ChEBI" id="CHEBI:456216"/>
    </reaction>
</comment>
<dbReference type="AlphaFoldDB" id="A0A164YWC5"/>
<comment type="catalytic activity">
    <reaction evidence="9 10">
        <text>Couples ATP hydrolysis with the unwinding of duplex DNA by translocating in the 3'-5' direction.</text>
        <dbReference type="EC" id="5.6.2.4"/>
    </reaction>
</comment>
<dbReference type="InterPro" id="IPR032284">
    <property type="entry name" value="RecQ_Zn-bd"/>
</dbReference>
<evidence type="ECO:0000256" key="7">
    <source>
        <dbReference type="ARBA" id="ARBA00023125"/>
    </source>
</evidence>
<dbReference type="NCBIfam" id="TIGR00614">
    <property type="entry name" value="recQ_fam"/>
    <property type="match status" value="1"/>
</dbReference>
<evidence type="ECO:0000256" key="2">
    <source>
        <dbReference type="ARBA" id="ARBA00022723"/>
    </source>
</evidence>
<dbReference type="Pfam" id="PF00270">
    <property type="entry name" value="DEAD"/>
    <property type="match status" value="1"/>
</dbReference>
<organism evidence="13 14">
    <name type="scientific">Sistotremastrum niveocremeum HHB9708</name>
    <dbReference type="NCBI Taxonomy" id="1314777"/>
    <lineage>
        <taxon>Eukaryota</taxon>
        <taxon>Fungi</taxon>
        <taxon>Dikarya</taxon>
        <taxon>Basidiomycota</taxon>
        <taxon>Agaricomycotina</taxon>
        <taxon>Agaricomycetes</taxon>
        <taxon>Sistotremastrales</taxon>
        <taxon>Sistotremastraceae</taxon>
        <taxon>Sertulicium</taxon>
        <taxon>Sertulicium niveocremeum</taxon>
    </lineage>
</organism>
<evidence type="ECO:0000256" key="8">
    <source>
        <dbReference type="ARBA" id="ARBA00023235"/>
    </source>
</evidence>
<dbReference type="InterPro" id="IPR001650">
    <property type="entry name" value="Helicase_C-like"/>
</dbReference>
<keyword evidence="8" id="KW-0413">Isomerase</keyword>
<evidence type="ECO:0000259" key="12">
    <source>
        <dbReference type="PROSITE" id="PS51194"/>
    </source>
</evidence>
<feature type="domain" description="Helicase ATP-binding" evidence="11">
    <location>
        <begin position="49"/>
        <end position="230"/>
    </location>
</feature>
<keyword evidence="7" id="KW-0238">DNA-binding</keyword>
<keyword evidence="3 10" id="KW-0547">Nucleotide-binding</keyword>
<dbReference type="PROSITE" id="PS51192">
    <property type="entry name" value="HELICASE_ATP_BIND_1"/>
    <property type="match status" value="1"/>
</dbReference>
<dbReference type="GO" id="GO:0043138">
    <property type="term" value="F:3'-5' DNA helicase activity"/>
    <property type="evidence" value="ECO:0007669"/>
    <property type="project" value="UniProtKB-EC"/>
</dbReference>
<evidence type="ECO:0000313" key="14">
    <source>
        <dbReference type="Proteomes" id="UP000076722"/>
    </source>
</evidence>
<dbReference type="GO" id="GO:0003677">
    <property type="term" value="F:DNA binding"/>
    <property type="evidence" value="ECO:0007669"/>
    <property type="project" value="UniProtKB-KW"/>
</dbReference>
<dbReference type="OrthoDB" id="10261556at2759"/>
<dbReference type="InterPro" id="IPR004589">
    <property type="entry name" value="DNA_helicase_ATP-dep_RecQ"/>
</dbReference>
<dbReference type="PANTHER" id="PTHR13710">
    <property type="entry name" value="DNA HELICASE RECQ FAMILY MEMBER"/>
    <property type="match status" value="1"/>
</dbReference>
<dbReference type="PANTHER" id="PTHR13710:SF105">
    <property type="entry name" value="ATP-DEPENDENT DNA HELICASE Q1"/>
    <property type="match status" value="1"/>
</dbReference>
<dbReference type="GO" id="GO:0046872">
    <property type="term" value="F:metal ion binding"/>
    <property type="evidence" value="ECO:0007669"/>
    <property type="project" value="UniProtKB-KW"/>
</dbReference>
<dbReference type="EC" id="5.6.2.4" evidence="10"/>
<dbReference type="STRING" id="1314777.A0A164YWC5"/>
<dbReference type="GO" id="GO:0005737">
    <property type="term" value="C:cytoplasm"/>
    <property type="evidence" value="ECO:0007669"/>
    <property type="project" value="TreeGrafter"/>
</dbReference>
<keyword evidence="2" id="KW-0479">Metal-binding</keyword>
<dbReference type="GO" id="GO:0016887">
    <property type="term" value="F:ATP hydrolysis activity"/>
    <property type="evidence" value="ECO:0007669"/>
    <property type="project" value="RHEA"/>
</dbReference>
<evidence type="ECO:0000256" key="6">
    <source>
        <dbReference type="ARBA" id="ARBA00022840"/>
    </source>
</evidence>
<protein>
    <recommendedName>
        <fullName evidence="10">ATP-dependent DNA helicase</fullName>
        <ecNumber evidence="10">5.6.2.4</ecNumber>
    </recommendedName>
</protein>
<feature type="domain" description="Helicase C-terminal" evidence="12">
    <location>
        <begin position="266"/>
        <end position="427"/>
    </location>
</feature>
<dbReference type="GO" id="GO:0005524">
    <property type="term" value="F:ATP binding"/>
    <property type="evidence" value="ECO:0007669"/>
    <property type="project" value="UniProtKB-KW"/>
</dbReference>
<dbReference type="SMART" id="SM00487">
    <property type="entry name" value="DEXDc"/>
    <property type="match status" value="1"/>
</dbReference>
<comment type="subcellular location">
    <subcellularLocation>
        <location evidence="10">Nucleus</location>
    </subcellularLocation>
</comment>
<dbReference type="GO" id="GO:0005694">
    <property type="term" value="C:chromosome"/>
    <property type="evidence" value="ECO:0007669"/>
    <property type="project" value="TreeGrafter"/>
</dbReference>
<dbReference type="GO" id="GO:0009378">
    <property type="term" value="F:four-way junction helicase activity"/>
    <property type="evidence" value="ECO:0007669"/>
    <property type="project" value="TreeGrafter"/>
</dbReference>
<evidence type="ECO:0000256" key="4">
    <source>
        <dbReference type="ARBA" id="ARBA00022801"/>
    </source>
</evidence>
<dbReference type="SMART" id="SM00490">
    <property type="entry name" value="HELICc"/>
    <property type="match status" value="1"/>
</dbReference>
<evidence type="ECO:0000256" key="10">
    <source>
        <dbReference type="RuleBase" id="RU364117"/>
    </source>
</evidence>
<dbReference type="Gene3D" id="1.10.10.10">
    <property type="entry name" value="Winged helix-like DNA-binding domain superfamily/Winged helix DNA-binding domain"/>
    <property type="match status" value="1"/>
</dbReference>
<evidence type="ECO:0000256" key="3">
    <source>
        <dbReference type="ARBA" id="ARBA00022741"/>
    </source>
</evidence>
<evidence type="ECO:0000256" key="9">
    <source>
        <dbReference type="ARBA" id="ARBA00034617"/>
    </source>
</evidence>
<dbReference type="EMBL" id="KV419397">
    <property type="protein sequence ID" value="KZS97299.1"/>
    <property type="molecule type" value="Genomic_DNA"/>
</dbReference>
<gene>
    <name evidence="13" type="ORF">SISNIDRAFT_406266</name>
</gene>
<dbReference type="Pfam" id="PF00271">
    <property type="entry name" value="Helicase_C"/>
    <property type="match status" value="1"/>
</dbReference>
<keyword evidence="6 10" id="KW-0067">ATP-binding</keyword>
<dbReference type="InterPro" id="IPR036388">
    <property type="entry name" value="WH-like_DNA-bd_sf"/>
</dbReference>
<reference evidence="13 14" key="1">
    <citation type="journal article" date="2016" name="Mol. Biol. Evol.">
        <title>Comparative Genomics of Early-Diverging Mushroom-Forming Fungi Provides Insights into the Origins of Lignocellulose Decay Capabilities.</title>
        <authorList>
            <person name="Nagy L.G."/>
            <person name="Riley R."/>
            <person name="Tritt A."/>
            <person name="Adam C."/>
            <person name="Daum C."/>
            <person name="Floudas D."/>
            <person name="Sun H."/>
            <person name="Yadav J.S."/>
            <person name="Pangilinan J."/>
            <person name="Larsson K.H."/>
            <person name="Matsuura K."/>
            <person name="Barry K."/>
            <person name="Labutti K."/>
            <person name="Kuo R."/>
            <person name="Ohm R.A."/>
            <person name="Bhattacharya S.S."/>
            <person name="Shirouzu T."/>
            <person name="Yoshinaga Y."/>
            <person name="Martin F.M."/>
            <person name="Grigoriev I.V."/>
            <person name="Hibbett D.S."/>
        </authorList>
    </citation>
    <scope>NUCLEOTIDE SEQUENCE [LARGE SCALE GENOMIC DNA]</scope>
    <source>
        <strain evidence="13 14">HHB9708</strain>
    </source>
</reference>
<dbReference type="PROSITE" id="PS51194">
    <property type="entry name" value="HELICASE_CTER"/>
    <property type="match status" value="1"/>
</dbReference>
<evidence type="ECO:0000259" key="11">
    <source>
        <dbReference type="PROSITE" id="PS51192"/>
    </source>
</evidence>
<dbReference type="InterPro" id="IPR027417">
    <property type="entry name" value="P-loop_NTPase"/>
</dbReference>
<comment type="similarity">
    <text evidence="1 10">Belongs to the helicase family. RecQ subfamily.</text>
</comment>
<dbReference type="Gene3D" id="3.40.50.300">
    <property type="entry name" value="P-loop containing nucleotide triphosphate hydrolases"/>
    <property type="match status" value="2"/>
</dbReference>
<evidence type="ECO:0000256" key="5">
    <source>
        <dbReference type="ARBA" id="ARBA00022806"/>
    </source>
</evidence>
<evidence type="ECO:0000256" key="1">
    <source>
        <dbReference type="ARBA" id="ARBA00005446"/>
    </source>
</evidence>
<keyword evidence="10" id="KW-0539">Nucleus</keyword>
<dbReference type="InterPro" id="IPR014001">
    <property type="entry name" value="Helicase_ATP-bd"/>
</dbReference>
<dbReference type="GO" id="GO:0005634">
    <property type="term" value="C:nucleus"/>
    <property type="evidence" value="ECO:0007669"/>
    <property type="project" value="UniProtKB-SubCell"/>
</dbReference>
<dbReference type="GO" id="GO:0000724">
    <property type="term" value="P:double-strand break repair via homologous recombination"/>
    <property type="evidence" value="ECO:0007669"/>
    <property type="project" value="TreeGrafter"/>
</dbReference>
<dbReference type="Pfam" id="PF16124">
    <property type="entry name" value="RecQ_Zn_bind"/>
    <property type="match status" value="1"/>
</dbReference>
<sequence>MNGHATGSNDAFDAIDYSTQSFEWSEGLKRKMKQVWDISEFRMCQRGVCNAVMDGRDVVCIMPTGGGKSLTYQLPALMTPGCTVVISPLISLMTDQTLHLQEVNIRAVMLSGTTSQAETREVYDRLLQRYDERDGSERIKLLYVTPEKIVKNKKLTSVLEKMAHAGSLDRIVIDEAHCVSQLGHDYRPDYAKLTSLRKMLPSVPILAVSATCPPRVLVDVLKILGLDRLTNGNAANGTGTVHFSAPLFRPNLLYQVVVKGSSGHRVIQDIANYILTRHKLDSGIVYCLTKSDAEDTASGLAKASGGIIKTGVYHSACDQRDKERLHQRWRAGEVKVICATIAFGLGIDKGDVRFVLHRSLAKTLDGFYQESGRAGRDGKNADCVLFYQPQDTWTLCSMAFQEVDGVLKLKAMLRFAQNFRDCRKKIFSKYFYEASAISSVSWSAEETPQDCKVCDNCQRPPGTTVNEAITLPAWQIFRAIAYVTDRGDQVTMKQICDLVRKKRGASDANSATGTKRRKSAVDMTVIAGGTINWPQEKLEVLIIHLWLEGYLEERFVPTECM</sequence>
<keyword evidence="14" id="KW-1185">Reference proteome</keyword>
<accession>A0A164YWC5</accession>
<proteinExistence type="inferred from homology"/>